<dbReference type="SUPFAM" id="SSF56655">
    <property type="entry name" value="Carbohydrate phosphatase"/>
    <property type="match status" value="1"/>
</dbReference>
<feature type="binding site" evidence="9">
    <location>
        <position position="63"/>
    </location>
    <ligand>
        <name>substrate</name>
    </ligand>
</feature>
<dbReference type="InterPro" id="IPR020583">
    <property type="entry name" value="Inositol_monoP_metal-BS"/>
</dbReference>
<protein>
    <recommendedName>
        <fullName evidence="9">3'(2'),5'-bisphosphate nucleotidase CysQ</fullName>
        <ecNumber evidence="9">3.1.3.7</ecNumber>
    </recommendedName>
    <alternativeName>
        <fullName evidence="9">3'(2'),5-bisphosphonucleoside 3'(2')-phosphohydrolase</fullName>
    </alternativeName>
    <alternativeName>
        <fullName evidence="9">3'-phosphoadenosine 5'-phosphate phosphatase</fullName>
        <shortName evidence="9">PAP phosphatase</shortName>
    </alternativeName>
</protein>
<feature type="binding site" evidence="9">
    <location>
        <position position="212"/>
    </location>
    <ligand>
        <name>Mg(2+)</name>
        <dbReference type="ChEBI" id="CHEBI:18420"/>
        <label>2</label>
    </ligand>
</feature>
<evidence type="ECO:0000256" key="1">
    <source>
        <dbReference type="ARBA" id="ARBA00001625"/>
    </source>
</evidence>
<proteinExistence type="inferred from homology"/>
<dbReference type="GO" id="GO:0008441">
    <property type="term" value="F:3'(2'),5'-bisphosphate nucleotidase activity"/>
    <property type="evidence" value="ECO:0007669"/>
    <property type="project" value="UniProtKB-UniRule"/>
</dbReference>
<dbReference type="GO" id="GO:0005886">
    <property type="term" value="C:plasma membrane"/>
    <property type="evidence" value="ECO:0007669"/>
    <property type="project" value="UniProtKB-SubCell"/>
</dbReference>
<dbReference type="NCBIfam" id="TIGR01331">
    <property type="entry name" value="bisphos_cysQ"/>
    <property type="match status" value="1"/>
</dbReference>
<dbReference type="PRINTS" id="PR00377">
    <property type="entry name" value="IMPHPHTASES"/>
</dbReference>
<sequence>MLDKLVDIALEAGAAIMRIYASETVAARSKDDGSPVTEADATAEAIILARLHELNPETPIIAEEEASAGRAPIAAARFFLVDPLDGTKEFLSRNGDFTVNIALIENNRPVCGVVYAPAHGVIYAGAEGDGARKAIVAEGAALDWRPIEARNPPQAGLAVVASRSHMSEETHAFVGRFSVANLVPAGSSLKFCRVASGEADLYPRLGRTMEWDTAAGDAVLRAAGGQVCTMDGQLLRYGKRLQASDVDYANPWFVAAGRFNPFQA</sequence>
<keyword evidence="6 9" id="KW-0378">Hydrolase</keyword>
<evidence type="ECO:0000256" key="2">
    <source>
        <dbReference type="ARBA" id="ARBA00005289"/>
    </source>
</evidence>
<dbReference type="InterPro" id="IPR020550">
    <property type="entry name" value="Inositol_monophosphatase_CS"/>
</dbReference>
<gene>
    <name evidence="11" type="primary">cysQ_2</name>
    <name evidence="9" type="synonym">cysQ</name>
    <name evidence="11" type="ORF">DSM104635_03003</name>
</gene>
<evidence type="ECO:0000256" key="9">
    <source>
        <dbReference type="HAMAP-Rule" id="MF_02095"/>
    </source>
</evidence>
<dbReference type="Pfam" id="PF00459">
    <property type="entry name" value="Inositol_P"/>
    <property type="match status" value="1"/>
</dbReference>
<keyword evidence="5 9" id="KW-0479">Metal-binding</keyword>
<dbReference type="KEGG" id="tsv:DSM104635_03003"/>
<feature type="binding site" evidence="10">
    <location>
        <position position="85"/>
    </location>
    <ligand>
        <name>Mg(2+)</name>
        <dbReference type="ChEBI" id="CHEBI:18420"/>
        <label>1</label>
        <note>catalytic</note>
    </ligand>
</feature>
<comment type="function">
    <text evidence="9">Converts adenosine-3',5'-bisphosphate (PAP) to AMP.</text>
</comment>
<feature type="binding site" evidence="9">
    <location>
        <position position="82"/>
    </location>
    <ligand>
        <name>Mg(2+)</name>
        <dbReference type="ChEBI" id="CHEBI:18420"/>
        <label>2</label>
    </ligand>
</feature>
<feature type="binding site" evidence="10">
    <location>
        <position position="84"/>
    </location>
    <ligand>
        <name>Mg(2+)</name>
        <dbReference type="ChEBI" id="CHEBI:18420"/>
        <label>1</label>
        <note>catalytic</note>
    </ligand>
</feature>
<evidence type="ECO:0000313" key="11">
    <source>
        <dbReference type="EMBL" id="QGZ96145.1"/>
    </source>
</evidence>
<dbReference type="AlphaFoldDB" id="A0A6I6ML89"/>
<dbReference type="Proteomes" id="UP000431269">
    <property type="component" value="Chromosome"/>
</dbReference>
<evidence type="ECO:0000256" key="4">
    <source>
        <dbReference type="ARBA" id="ARBA00022519"/>
    </source>
</evidence>
<keyword evidence="4 9" id="KW-0997">Cell inner membrane</keyword>
<name>A0A6I6ML89_9CAUL</name>
<comment type="subcellular location">
    <subcellularLocation>
        <location evidence="9">Cell inner membrane</location>
        <topology evidence="9">Peripheral membrane protein</topology>
        <orientation evidence="9">Cytoplasmic side</orientation>
    </subcellularLocation>
</comment>
<feature type="binding site" evidence="9">
    <location>
        <position position="63"/>
    </location>
    <ligand>
        <name>Mg(2+)</name>
        <dbReference type="ChEBI" id="CHEBI:18420"/>
        <label>1</label>
    </ligand>
</feature>
<comment type="cofactor">
    <cofactor evidence="9 10">
        <name>Mg(2+)</name>
        <dbReference type="ChEBI" id="CHEBI:18420"/>
    </cofactor>
</comment>
<feature type="binding site" evidence="10">
    <location>
        <position position="212"/>
    </location>
    <ligand>
        <name>Mg(2+)</name>
        <dbReference type="ChEBI" id="CHEBI:18420"/>
        <label>1</label>
        <note>catalytic</note>
    </ligand>
</feature>
<evidence type="ECO:0000256" key="10">
    <source>
        <dbReference type="PIRSR" id="PIRSR600760-2"/>
    </source>
</evidence>
<feature type="binding site" evidence="9">
    <location>
        <position position="85"/>
    </location>
    <ligand>
        <name>Mg(2+)</name>
        <dbReference type="ChEBI" id="CHEBI:18420"/>
        <label>2</label>
    </ligand>
</feature>
<evidence type="ECO:0000313" key="12">
    <source>
        <dbReference type="Proteomes" id="UP000431269"/>
    </source>
</evidence>
<dbReference type="InterPro" id="IPR006240">
    <property type="entry name" value="CysQ"/>
</dbReference>
<dbReference type="Gene3D" id="3.30.540.10">
    <property type="entry name" value="Fructose-1,6-Bisphosphatase, subunit A, domain 1"/>
    <property type="match status" value="1"/>
</dbReference>
<dbReference type="PANTHER" id="PTHR43028">
    <property type="entry name" value="3'(2'),5'-BISPHOSPHATE NUCLEOTIDASE 1"/>
    <property type="match status" value="1"/>
</dbReference>
<dbReference type="CDD" id="cd01638">
    <property type="entry name" value="CysQ"/>
    <property type="match status" value="1"/>
</dbReference>
<feature type="binding site" evidence="10">
    <location>
        <position position="82"/>
    </location>
    <ligand>
        <name>Mg(2+)</name>
        <dbReference type="ChEBI" id="CHEBI:18420"/>
        <label>1</label>
        <note>catalytic</note>
    </ligand>
</feature>
<evidence type="ECO:0000256" key="6">
    <source>
        <dbReference type="ARBA" id="ARBA00022801"/>
    </source>
</evidence>
<keyword evidence="8 9" id="KW-0472">Membrane</keyword>
<dbReference type="InterPro" id="IPR000760">
    <property type="entry name" value="Inositol_monophosphatase-like"/>
</dbReference>
<reference evidence="12" key="1">
    <citation type="submission" date="2019-12" db="EMBL/GenBank/DDBJ databases">
        <title>Complete genome of Terracaulis silvestris 0127_4.</title>
        <authorList>
            <person name="Vieira S."/>
            <person name="Riedel T."/>
            <person name="Sproer C."/>
            <person name="Pascual J."/>
            <person name="Boedeker C."/>
            <person name="Overmann J."/>
        </authorList>
    </citation>
    <scope>NUCLEOTIDE SEQUENCE [LARGE SCALE GENOMIC DNA]</scope>
    <source>
        <strain evidence="12">0127_4</strain>
    </source>
</reference>
<evidence type="ECO:0000256" key="7">
    <source>
        <dbReference type="ARBA" id="ARBA00022842"/>
    </source>
</evidence>
<feature type="binding site" evidence="9">
    <location>
        <begin position="84"/>
        <end position="87"/>
    </location>
    <ligand>
        <name>substrate</name>
    </ligand>
</feature>
<dbReference type="GO" id="GO:0000103">
    <property type="term" value="P:sulfate assimilation"/>
    <property type="evidence" value="ECO:0007669"/>
    <property type="project" value="TreeGrafter"/>
</dbReference>
<dbReference type="InterPro" id="IPR050725">
    <property type="entry name" value="CysQ/Inositol_MonoPase"/>
</dbReference>
<dbReference type="GO" id="GO:0000287">
    <property type="term" value="F:magnesium ion binding"/>
    <property type="evidence" value="ECO:0007669"/>
    <property type="project" value="UniProtKB-UniRule"/>
</dbReference>
<keyword evidence="7 9" id="KW-0460">Magnesium</keyword>
<dbReference type="GO" id="GO:0050427">
    <property type="term" value="P:3'-phosphoadenosine 5'-phosphosulfate metabolic process"/>
    <property type="evidence" value="ECO:0007669"/>
    <property type="project" value="TreeGrafter"/>
</dbReference>
<accession>A0A6I6ML89</accession>
<dbReference type="HAMAP" id="MF_02095">
    <property type="entry name" value="CysQ"/>
    <property type="match status" value="1"/>
</dbReference>
<dbReference type="GO" id="GO:0046854">
    <property type="term" value="P:phosphatidylinositol phosphate biosynthetic process"/>
    <property type="evidence" value="ECO:0007669"/>
    <property type="project" value="InterPro"/>
</dbReference>
<evidence type="ECO:0000256" key="8">
    <source>
        <dbReference type="ARBA" id="ARBA00023136"/>
    </source>
</evidence>
<keyword evidence="3 9" id="KW-1003">Cell membrane</keyword>
<dbReference type="RefSeq" id="WP_158766953.1">
    <property type="nucleotide sequence ID" value="NZ_CP047045.1"/>
</dbReference>
<dbReference type="PROSITE" id="PS00629">
    <property type="entry name" value="IMP_1"/>
    <property type="match status" value="1"/>
</dbReference>
<dbReference type="Gene3D" id="3.40.190.80">
    <property type="match status" value="1"/>
</dbReference>
<feature type="binding site" evidence="9">
    <location>
        <position position="82"/>
    </location>
    <ligand>
        <name>Mg(2+)</name>
        <dbReference type="ChEBI" id="CHEBI:18420"/>
        <label>1</label>
    </ligand>
</feature>
<keyword evidence="12" id="KW-1185">Reference proteome</keyword>
<feature type="binding site" evidence="9">
    <location>
        <position position="212"/>
    </location>
    <ligand>
        <name>substrate</name>
    </ligand>
</feature>
<dbReference type="PANTHER" id="PTHR43028:SF5">
    <property type="entry name" value="3'(2'),5'-BISPHOSPHATE NUCLEOTIDASE 1"/>
    <property type="match status" value="1"/>
</dbReference>
<comment type="similarity">
    <text evidence="2 9">Belongs to the inositol monophosphatase superfamily. CysQ family.</text>
</comment>
<dbReference type="EMBL" id="CP047045">
    <property type="protein sequence ID" value="QGZ96145.1"/>
    <property type="molecule type" value="Genomic_DNA"/>
</dbReference>
<evidence type="ECO:0000256" key="3">
    <source>
        <dbReference type="ARBA" id="ARBA00022475"/>
    </source>
</evidence>
<dbReference type="EC" id="3.1.3.7" evidence="9"/>
<organism evidence="11 12">
    <name type="scientific">Terricaulis silvestris</name>
    <dbReference type="NCBI Taxonomy" id="2686094"/>
    <lineage>
        <taxon>Bacteria</taxon>
        <taxon>Pseudomonadati</taxon>
        <taxon>Pseudomonadota</taxon>
        <taxon>Alphaproteobacteria</taxon>
        <taxon>Caulobacterales</taxon>
        <taxon>Caulobacteraceae</taxon>
        <taxon>Terricaulis</taxon>
    </lineage>
</organism>
<evidence type="ECO:0000256" key="5">
    <source>
        <dbReference type="ARBA" id="ARBA00022723"/>
    </source>
</evidence>
<feature type="binding site" evidence="10">
    <location>
        <position position="63"/>
    </location>
    <ligand>
        <name>Mg(2+)</name>
        <dbReference type="ChEBI" id="CHEBI:18420"/>
        <label>1</label>
        <note>catalytic</note>
    </ligand>
</feature>
<feature type="binding site" evidence="9">
    <location>
        <position position="84"/>
    </location>
    <ligand>
        <name>Mg(2+)</name>
        <dbReference type="ChEBI" id="CHEBI:18420"/>
        <label>1</label>
    </ligand>
</feature>
<dbReference type="PROSITE" id="PS00630">
    <property type="entry name" value="IMP_2"/>
    <property type="match status" value="1"/>
</dbReference>
<comment type="catalytic activity">
    <reaction evidence="1 9">
        <text>adenosine 3',5'-bisphosphate + H2O = AMP + phosphate</text>
        <dbReference type="Rhea" id="RHEA:10040"/>
        <dbReference type="ChEBI" id="CHEBI:15377"/>
        <dbReference type="ChEBI" id="CHEBI:43474"/>
        <dbReference type="ChEBI" id="CHEBI:58343"/>
        <dbReference type="ChEBI" id="CHEBI:456215"/>
        <dbReference type="EC" id="3.1.3.7"/>
    </reaction>
</comment>